<dbReference type="Proteomes" id="UP000186955">
    <property type="component" value="Unassembled WGS sequence"/>
</dbReference>
<evidence type="ECO:0000256" key="1">
    <source>
        <dbReference type="SAM" id="MobiDB-lite"/>
    </source>
</evidence>
<accession>A0A1Q5UN64</accession>
<keyword evidence="3" id="KW-1185">Reference proteome</keyword>
<feature type="region of interest" description="Disordered" evidence="1">
    <location>
        <begin position="1"/>
        <end position="61"/>
    </location>
</feature>
<comment type="caution">
    <text evidence="2">The sequence shown here is derived from an EMBL/GenBank/DDBJ whole genome shotgun (WGS) entry which is preliminary data.</text>
</comment>
<organism evidence="2 3">
    <name type="scientific">Penicillium subrubescens</name>
    <dbReference type="NCBI Taxonomy" id="1316194"/>
    <lineage>
        <taxon>Eukaryota</taxon>
        <taxon>Fungi</taxon>
        <taxon>Dikarya</taxon>
        <taxon>Ascomycota</taxon>
        <taxon>Pezizomycotina</taxon>
        <taxon>Eurotiomycetes</taxon>
        <taxon>Eurotiomycetidae</taxon>
        <taxon>Eurotiales</taxon>
        <taxon>Aspergillaceae</taxon>
        <taxon>Penicillium</taxon>
    </lineage>
</organism>
<evidence type="ECO:0000313" key="2">
    <source>
        <dbReference type="EMBL" id="OKP13927.1"/>
    </source>
</evidence>
<dbReference type="EMBL" id="MNBE01000122">
    <property type="protein sequence ID" value="OKP13927.1"/>
    <property type="molecule type" value="Genomic_DNA"/>
</dbReference>
<name>A0A1Q5UN64_9EURO</name>
<feature type="compositionally biased region" description="Basic and acidic residues" evidence="1">
    <location>
        <begin position="9"/>
        <end position="41"/>
    </location>
</feature>
<sequence>MNASKLYRKGNDEAEQTKYHRYPQRESCRLRPHRNADDPTNRGDFMVRSYNNPPGTNYGVY</sequence>
<gene>
    <name evidence="2" type="ORF">PENSUB_371</name>
</gene>
<protein>
    <submittedName>
        <fullName evidence="2">Uncharacterized protein</fullName>
    </submittedName>
</protein>
<evidence type="ECO:0000313" key="3">
    <source>
        <dbReference type="Proteomes" id="UP000186955"/>
    </source>
</evidence>
<reference evidence="2 3" key="1">
    <citation type="submission" date="2016-10" db="EMBL/GenBank/DDBJ databases">
        <title>Genome sequence of the ascomycete fungus Penicillium subrubescens.</title>
        <authorList>
            <person name="De Vries R.P."/>
            <person name="Peng M."/>
            <person name="Dilokpimol A."/>
            <person name="Hilden K."/>
            <person name="Makela M.R."/>
            <person name="Grigoriev I."/>
            <person name="Riley R."/>
            <person name="Granchi Z."/>
        </authorList>
    </citation>
    <scope>NUCLEOTIDE SEQUENCE [LARGE SCALE GENOMIC DNA]</scope>
    <source>
        <strain evidence="2 3">CBS 132785</strain>
    </source>
</reference>
<proteinExistence type="predicted"/>
<dbReference type="AlphaFoldDB" id="A0A1Q5UN64"/>